<gene>
    <name evidence="1" type="ORF">FSB76_06960</name>
</gene>
<sequence>MKTILGIIIFLASYRSVSAQTSVLADNADDGCKIKFEKIKSKIEARRKKYEFNVQEYKDGLFCSECGRTKSEIEERAHLSFSQHIRDGATRNRRALIASHELYHDLYIEYIIDFNDLKKEYDDKYNDCGGDNSLLALQTITDKQFQLYTLELNGDTNQYNKQWELLQINYSVYYSWFMSINITRWQSARGQTIRLTDNRYRTRDPENSIIKAGNLLNSYLQTLAEGQSSAFMGLDLKPTWPLKGTLVSK</sequence>
<reference evidence="1 2" key="1">
    <citation type="journal article" date="2013" name="J. Microbiol.">
        <title>Mucilaginibacter ginsenosidivorax sp. nov., with ginsenoside converting activity isolated from sediment.</title>
        <authorList>
            <person name="Kim J.K."/>
            <person name="Choi T.E."/>
            <person name="Liu Q.M."/>
            <person name="Park H.Y."/>
            <person name="Yi T.H."/>
            <person name="Yoon M.H."/>
            <person name="Kim S.C."/>
            <person name="Im W.T."/>
        </authorList>
    </citation>
    <scope>NUCLEOTIDE SEQUENCE [LARGE SCALE GENOMIC DNA]</scope>
    <source>
        <strain evidence="1 2">KHI28</strain>
    </source>
</reference>
<keyword evidence="2" id="KW-1185">Reference proteome</keyword>
<dbReference type="Proteomes" id="UP000321362">
    <property type="component" value="Chromosome"/>
</dbReference>
<dbReference type="AlphaFoldDB" id="A0A5B8VWX8"/>
<proteinExistence type="predicted"/>
<organism evidence="1 2">
    <name type="scientific">Mucilaginibacter ginsenosidivorax</name>
    <dbReference type="NCBI Taxonomy" id="862126"/>
    <lineage>
        <taxon>Bacteria</taxon>
        <taxon>Pseudomonadati</taxon>
        <taxon>Bacteroidota</taxon>
        <taxon>Sphingobacteriia</taxon>
        <taxon>Sphingobacteriales</taxon>
        <taxon>Sphingobacteriaceae</taxon>
        <taxon>Mucilaginibacter</taxon>
    </lineage>
</organism>
<dbReference type="RefSeq" id="WP_147052912.1">
    <property type="nucleotide sequence ID" value="NZ_CP042437.1"/>
</dbReference>
<evidence type="ECO:0000313" key="1">
    <source>
        <dbReference type="EMBL" id="QEC75701.1"/>
    </source>
</evidence>
<dbReference type="KEGG" id="mgk:FSB76_06960"/>
<dbReference type="OrthoDB" id="118875at117747"/>
<protein>
    <submittedName>
        <fullName evidence="1">Uncharacterized protein</fullName>
    </submittedName>
</protein>
<dbReference type="EMBL" id="CP042437">
    <property type="protein sequence ID" value="QEC75701.1"/>
    <property type="molecule type" value="Genomic_DNA"/>
</dbReference>
<name>A0A5B8VWX8_9SPHI</name>
<evidence type="ECO:0000313" key="2">
    <source>
        <dbReference type="Proteomes" id="UP000321362"/>
    </source>
</evidence>
<accession>A0A5B8VWX8</accession>